<comment type="caution">
    <text evidence="1">The sequence shown here is derived from an EMBL/GenBank/DDBJ whole genome shotgun (WGS) entry which is preliminary data.</text>
</comment>
<dbReference type="AlphaFoldDB" id="A0A5C6CRC9"/>
<sequence length="391" mass="41907">MRIPDYLRKYPARGLVGLLLIFCCSGATCSRSIRNPFTSVGPPAPEVLVPGAALDQVIAAVNQNSIRIQNFQTNNASISVPGTTVLPSLSGNIAAERPGRLRLQASTSLTGQEVDLGSNEELFWFWVKRNEPPDLYFARHSQYVGSAAQQLMPIEPSWLLDALGFAQFAPEDFHEGPIPHGNGTLEIRSVIQTRIGTLTKSTVVDAQRAWVLEQHLYDAKGTLLASAIARSHQYYPAVNVSLPQVIDISMPTAQLALSIDVGTVQINQSSLNPALWQLPVLAGYRQIDLGTAPPGAISAMGAPGSNDWNTFASPTNFGIGTPPGVAPTAYQEQPIAAYVVPQAQDSMDTKSPLVPYTQTQFVSPAPTMVQPAAQPIHQQLPPGGIPLGQAY</sequence>
<name>A0A5C6CRC9_9BACT</name>
<organism evidence="1 2">
    <name type="scientific">Bythopirellula polymerisocia</name>
    <dbReference type="NCBI Taxonomy" id="2528003"/>
    <lineage>
        <taxon>Bacteria</taxon>
        <taxon>Pseudomonadati</taxon>
        <taxon>Planctomycetota</taxon>
        <taxon>Planctomycetia</taxon>
        <taxon>Pirellulales</taxon>
        <taxon>Lacipirellulaceae</taxon>
        <taxon>Bythopirellula</taxon>
    </lineage>
</organism>
<proteinExistence type="predicted"/>
<dbReference type="Proteomes" id="UP000318437">
    <property type="component" value="Unassembled WGS sequence"/>
</dbReference>
<gene>
    <name evidence="1" type="ORF">Pla144_33210</name>
</gene>
<protein>
    <submittedName>
        <fullName evidence="1">Uncharacterized protein</fullName>
    </submittedName>
</protein>
<evidence type="ECO:0000313" key="1">
    <source>
        <dbReference type="EMBL" id="TWU26104.1"/>
    </source>
</evidence>
<evidence type="ECO:0000313" key="2">
    <source>
        <dbReference type="Proteomes" id="UP000318437"/>
    </source>
</evidence>
<accession>A0A5C6CRC9</accession>
<dbReference type="EMBL" id="SJPS01000004">
    <property type="protein sequence ID" value="TWU26104.1"/>
    <property type="molecule type" value="Genomic_DNA"/>
</dbReference>
<keyword evidence="2" id="KW-1185">Reference proteome</keyword>
<reference evidence="1 2" key="1">
    <citation type="submission" date="2019-02" db="EMBL/GenBank/DDBJ databases">
        <title>Deep-cultivation of Planctomycetes and their phenomic and genomic characterization uncovers novel biology.</title>
        <authorList>
            <person name="Wiegand S."/>
            <person name="Jogler M."/>
            <person name="Boedeker C."/>
            <person name="Pinto D."/>
            <person name="Vollmers J."/>
            <person name="Rivas-Marin E."/>
            <person name="Kohn T."/>
            <person name="Peeters S.H."/>
            <person name="Heuer A."/>
            <person name="Rast P."/>
            <person name="Oberbeckmann S."/>
            <person name="Bunk B."/>
            <person name="Jeske O."/>
            <person name="Meyerdierks A."/>
            <person name="Storesund J.E."/>
            <person name="Kallscheuer N."/>
            <person name="Luecker S."/>
            <person name="Lage O.M."/>
            <person name="Pohl T."/>
            <person name="Merkel B.J."/>
            <person name="Hornburger P."/>
            <person name="Mueller R.-W."/>
            <person name="Bruemmer F."/>
            <person name="Labrenz M."/>
            <person name="Spormann A.M."/>
            <person name="Op Den Camp H."/>
            <person name="Overmann J."/>
            <person name="Amann R."/>
            <person name="Jetten M.S.M."/>
            <person name="Mascher T."/>
            <person name="Medema M.H."/>
            <person name="Devos D.P."/>
            <person name="Kaster A.-K."/>
            <person name="Ovreas L."/>
            <person name="Rohde M."/>
            <person name="Galperin M.Y."/>
            <person name="Jogler C."/>
        </authorList>
    </citation>
    <scope>NUCLEOTIDE SEQUENCE [LARGE SCALE GENOMIC DNA]</scope>
    <source>
        <strain evidence="1 2">Pla144</strain>
    </source>
</reference>